<keyword evidence="3" id="KW-1185">Reference proteome</keyword>
<protein>
    <submittedName>
        <fullName evidence="2">Uncharacterized protein</fullName>
    </submittedName>
</protein>
<dbReference type="AlphaFoldDB" id="A0A9P7D7R5"/>
<dbReference type="EMBL" id="JABBWD010000004">
    <property type="protein sequence ID" value="KAG1782163.1"/>
    <property type="molecule type" value="Genomic_DNA"/>
</dbReference>
<comment type="caution">
    <text evidence="2">The sequence shown here is derived from an EMBL/GenBank/DDBJ whole genome shotgun (WGS) entry which is preliminary data.</text>
</comment>
<evidence type="ECO:0000313" key="2">
    <source>
        <dbReference type="EMBL" id="KAG1782163.1"/>
    </source>
</evidence>
<feature type="signal peptide" evidence="1">
    <location>
        <begin position="1"/>
        <end position="30"/>
    </location>
</feature>
<keyword evidence="1" id="KW-0732">Signal</keyword>
<gene>
    <name evidence="2" type="ORF">EV702DRAFT_511182</name>
</gene>
<evidence type="ECO:0000256" key="1">
    <source>
        <dbReference type="SAM" id="SignalP"/>
    </source>
</evidence>
<accession>A0A9P7D7R5</accession>
<name>A0A9P7D7R5_9AGAM</name>
<dbReference type="Proteomes" id="UP000714275">
    <property type="component" value="Unassembled WGS sequence"/>
</dbReference>
<dbReference type="OrthoDB" id="2691006at2759"/>
<proteinExistence type="predicted"/>
<feature type="chain" id="PRO_5040282176" evidence="1">
    <location>
        <begin position="31"/>
        <end position="144"/>
    </location>
</feature>
<organism evidence="2 3">
    <name type="scientific">Suillus placidus</name>
    <dbReference type="NCBI Taxonomy" id="48579"/>
    <lineage>
        <taxon>Eukaryota</taxon>
        <taxon>Fungi</taxon>
        <taxon>Dikarya</taxon>
        <taxon>Basidiomycota</taxon>
        <taxon>Agaricomycotina</taxon>
        <taxon>Agaricomycetes</taxon>
        <taxon>Agaricomycetidae</taxon>
        <taxon>Boletales</taxon>
        <taxon>Suillineae</taxon>
        <taxon>Suillaceae</taxon>
        <taxon>Suillus</taxon>
    </lineage>
</organism>
<evidence type="ECO:0000313" key="3">
    <source>
        <dbReference type="Proteomes" id="UP000714275"/>
    </source>
</evidence>
<reference evidence="2" key="1">
    <citation type="journal article" date="2020" name="New Phytol.">
        <title>Comparative genomics reveals dynamic genome evolution in host specialist ectomycorrhizal fungi.</title>
        <authorList>
            <person name="Lofgren L.A."/>
            <person name="Nguyen N.H."/>
            <person name="Vilgalys R."/>
            <person name="Ruytinx J."/>
            <person name="Liao H.L."/>
            <person name="Branco S."/>
            <person name="Kuo A."/>
            <person name="LaButti K."/>
            <person name="Lipzen A."/>
            <person name="Andreopoulos W."/>
            <person name="Pangilinan J."/>
            <person name="Riley R."/>
            <person name="Hundley H."/>
            <person name="Na H."/>
            <person name="Barry K."/>
            <person name="Grigoriev I.V."/>
            <person name="Stajich J.E."/>
            <person name="Kennedy P.G."/>
        </authorList>
    </citation>
    <scope>NUCLEOTIDE SEQUENCE</scope>
    <source>
        <strain evidence="2">DOB743</strain>
    </source>
</reference>
<sequence length="144" mass="15996">MCSVSSKSPWRIMQLTLLASLAVLCSAAFAAPSERRDSNSLAEIIAYVDNDLNDVTVDVLKRDDALVKVIADVQDDLDNLTVKVLTARDDALVKVIADVQDDLDNLTVKVLTPSKRDNVDLVDVEACKYYSHNFWMSLTQPHRC</sequence>